<keyword evidence="1" id="KW-0812">Transmembrane</keyword>
<proteinExistence type="predicted"/>
<dbReference type="InterPro" id="IPR032508">
    <property type="entry name" value="FecR_C"/>
</dbReference>
<gene>
    <name evidence="4" type="ORF">SAMN04488524_3075</name>
</gene>
<dbReference type="OrthoDB" id="9771237at2"/>
<dbReference type="InterPro" id="IPR006860">
    <property type="entry name" value="FecR"/>
</dbReference>
<keyword evidence="1" id="KW-1133">Transmembrane helix</keyword>
<sequence length="381" mass="42593">MDTSKDKAERLVDAYLSGHATDRERHMLEHKYARALLQREYIDDLEPEEINALRREGFLKAMAAIRETDQKPATRKLWPRIALAAAAFAAITLSIWLYTFYNPVPGGQAENGQGHRYTNDIGPGKHTATITTANGLTVQLSDTRTAVIMKEGKAFYNDGSPVQQVSSGFDKTLKISTPRGGTYQVTLSDGTRVWLNAASSLTYQANPDVGGQRSVQLEGEAYFEVAKDKTRPFIVHSRNQQVQVLGTHFNVNSYINEAETRTSLLEGSVAVTAAGKRYQLKPGQQAVVSTENVEIGAFDTETALAWKNDMFILNNQNLESILRQVERWYNVDVEYRDQALKKQTFDGAVSRFQNISQLLEVLESTGAVHFKLEGRRLTVTR</sequence>
<evidence type="ECO:0000313" key="4">
    <source>
        <dbReference type="EMBL" id="SMC86893.1"/>
    </source>
</evidence>
<keyword evidence="5" id="KW-1185">Reference proteome</keyword>
<dbReference type="AlphaFoldDB" id="A0A1W2CNW4"/>
<keyword evidence="1" id="KW-0472">Membrane</keyword>
<protein>
    <submittedName>
        <fullName evidence="4">FecR family protein</fullName>
    </submittedName>
</protein>
<dbReference type="Gene3D" id="3.55.50.30">
    <property type="match status" value="1"/>
</dbReference>
<dbReference type="Pfam" id="PF04773">
    <property type="entry name" value="FecR"/>
    <property type="match status" value="1"/>
</dbReference>
<dbReference type="Pfam" id="PF16344">
    <property type="entry name" value="FecR_C"/>
    <property type="match status" value="1"/>
</dbReference>
<dbReference type="PIRSF" id="PIRSF018266">
    <property type="entry name" value="FecR"/>
    <property type="match status" value="1"/>
</dbReference>
<dbReference type="PANTHER" id="PTHR30273">
    <property type="entry name" value="PERIPLASMIC SIGNAL SENSOR AND SIGMA FACTOR ACTIVATOR FECR-RELATED"/>
    <property type="match status" value="1"/>
</dbReference>
<dbReference type="EMBL" id="FWXT01000002">
    <property type="protein sequence ID" value="SMC86893.1"/>
    <property type="molecule type" value="Genomic_DNA"/>
</dbReference>
<name>A0A1W2CNW4_9SPHI</name>
<dbReference type="InterPro" id="IPR012373">
    <property type="entry name" value="Ferrdict_sens_TM"/>
</dbReference>
<accession>A0A1W2CNW4</accession>
<organism evidence="4 5">
    <name type="scientific">Pedobacter africanus</name>
    <dbReference type="NCBI Taxonomy" id="151894"/>
    <lineage>
        <taxon>Bacteria</taxon>
        <taxon>Pseudomonadati</taxon>
        <taxon>Bacteroidota</taxon>
        <taxon>Sphingobacteriia</taxon>
        <taxon>Sphingobacteriales</taxon>
        <taxon>Sphingobacteriaceae</taxon>
        <taxon>Pedobacter</taxon>
    </lineage>
</organism>
<dbReference type="Gene3D" id="2.60.120.1440">
    <property type="match status" value="1"/>
</dbReference>
<evidence type="ECO:0000259" key="2">
    <source>
        <dbReference type="Pfam" id="PF04773"/>
    </source>
</evidence>
<dbReference type="GO" id="GO:0016989">
    <property type="term" value="F:sigma factor antagonist activity"/>
    <property type="evidence" value="ECO:0007669"/>
    <property type="project" value="TreeGrafter"/>
</dbReference>
<feature type="domain" description="FecR protein" evidence="2">
    <location>
        <begin position="174"/>
        <end position="269"/>
    </location>
</feature>
<dbReference type="STRING" id="151894.SAMN04488524_3075"/>
<evidence type="ECO:0000259" key="3">
    <source>
        <dbReference type="Pfam" id="PF16344"/>
    </source>
</evidence>
<feature type="transmembrane region" description="Helical" evidence="1">
    <location>
        <begin position="81"/>
        <end position="101"/>
    </location>
</feature>
<dbReference type="Proteomes" id="UP000192756">
    <property type="component" value="Unassembled WGS sequence"/>
</dbReference>
<feature type="domain" description="Protein FecR C-terminal" evidence="3">
    <location>
        <begin position="311"/>
        <end position="379"/>
    </location>
</feature>
<dbReference type="PANTHER" id="PTHR30273:SF2">
    <property type="entry name" value="PROTEIN FECR"/>
    <property type="match status" value="1"/>
</dbReference>
<reference evidence="5" key="1">
    <citation type="submission" date="2017-04" db="EMBL/GenBank/DDBJ databases">
        <authorList>
            <person name="Varghese N."/>
            <person name="Submissions S."/>
        </authorList>
    </citation>
    <scope>NUCLEOTIDE SEQUENCE [LARGE SCALE GENOMIC DNA]</scope>
    <source>
        <strain evidence="5">DSM 12126</strain>
    </source>
</reference>
<dbReference type="RefSeq" id="WP_084239895.1">
    <property type="nucleotide sequence ID" value="NZ_FWXT01000002.1"/>
</dbReference>
<evidence type="ECO:0000313" key="5">
    <source>
        <dbReference type="Proteomes" id="UP000192756"/>
    </source>
</evidence>
<evidence type="ECO:0000256" key="1">
    <source>
        <dbReference type="SAM" id="Phobius"/>
    </source>
</evidence>